<proteinExistence type="predicted"/>
<evidence type="ECO:0000313" key="2">
    <source>
        <dbReference type="Proteomes" id="UP000282574"/>
    </source>
</evidence>
<protein>
    <recommendedName>
        <fullName evidence="3">DUF2281 domain-containing protein</fullName>
    </recommendedName>
</protein>
<gene>
    <name evidence="1" type="ORF">DSM107010_43890</name>
</gene>
<dbReference type="Proteomes" id="UP000282574">
    <property type="component" value="Unassembled WGS sequence"/>
</dbReference>
<evidence type="ECO:0008006" key="3">
    <source>
        <dbReference type="Google" id="ProtNLM"/>
    </source>
</evidence>
<dbReference type="RefSeq" id="WP_015152400.1">
    <property type="nucleotide sequence ID" value="NZ_JAVKZF010000002.1"/>
</dbReference>
<comment type="caution">
    <text evidence="1">The sequence shown here is derived from an EMBL/GenBank/DDBJ whole genome shotgun (WGS) entry which is preliminary data.</text>
</comment>
<reference evidence="1 2" key="1">
    <citation type="journal article" date="2019" name="Genome Biol. Evol.">
        <title>Day and night: Metabolic profiles and evolutionary relationships of six axenic non-marine cyanobacteria.</title>
        <authorList>
            <person name="Will S.E."/>
            <person name="Henke P."/>
            <person name="Boedeker C."/>
            <person name="Huang S."/>
            <person name="Brinkmann H."/>
            <person name="Rohde M."/>
            <person name="Jarek M."/>
            <person name="Friedl T."/>
            <person name="Seufert S."/>
            <person name="Schumacher M."/>
            <person name="Overmann J."/>
            <person name="Neumann-Schaal M."/>
            <person name="Petersen J."/>
        </authorList>
    </citation>
    <scope>NUCLEOTIDE SEQUENCE [LARGE SCALE GENOMIC DNA]</scope>
    <source>
        <strain evidence="1 2">SAG 39.79</strain>
    </source>
</reference>
<name>A0AB37UG85_9CYAN</name>
<evidence type="ECO:0000313" key="1">
    <source>
        <dbReference type="EMBL" id="RUT09457.1"/>
    </source>
</evidence>
<sequence length="61" mass="7135">MNTREKIIQEIDSLSEPQLQAILESIYSLKRKSETNHSKAVQAFLVSLEERQEVYRRLAES</sequence>
<keyword evidence="2" id="KW-1185">Reference proteome</keyword>
<accession>A0AB37UG85</accession>
<dbReference type="EMBL" id="RSCK01000045">
    <property type="protein sequence ID" value="RUT09457.1"/>
    <property type="molecule type" value="Genomic_DNA"/>
</dbReference>
<dbReference type="AlphaFoldDB" id="A0AB37UG85"/>
<organism evidence="1 2">
    <name type="scientific">Chroococcidiopsis cubana SAG 39.79</name>
    <dbReference type="NCBI Taxonomy" id="388085"/>
    <lineage>
        <taxon>Bacteria</taxon>
        <taxon>Bacillati</taxon>
        <taxon>Cyanobacteriota</taxon>
        <taxon>Cyanophyceae</taxon>
        <taxon>Chroococcidiopsidales</taxon>
        <taxon>Chroococcidiopsidaceae</taxon>
        <taxon>Chroococcidiopsis</taxon>
    </lineage>
</organism>